<accession>A0A370DLD5</accession>
<dbReference type="SMART" id="SM00388">
    <property type="entry name" value="HisKA"/>
    <property type="match status" value="1"/>
</dbReference>
<dbReference type="GO" id="GO:0000155">
    <property type="term" value="F:phosphorelay sensor kinase activity"/>
    <property type="evidence" value="ECO:0007669"/>
    <property type="project" value="InterPro"/>
</dbReference>
<comment type="caution">
    <text evidence="6">The sequence shown here is derived from an EMBL/GenBank/DDBJ whole genome shotgun (WGS) entry which is preliminary data.</text>
</comment>
<feature type="transmembrane region" description="Helical" evidence="4">
    <location>
        <begin position="163"/>
        <end position="183"/>
    </location>
</feature>
<dbReference type="InterPro" id="IPR000014">
    <property type="entry name" value="PAS"/>
</dbReference>
<feature type="transmembrane region" description="Helical" evidence="4">
    <location>
        <begin position="64"/>
        <end position="85"/>
    </location>
</feature>
<dbReference type="SUPFAM" id="SSF55874">
    <property type="entry name" value="ATPase domain of HSP90 chaperone/DNA topoisomerase II/histidine kinase"/>
    <property type="match status" value="1"/>
</dbReference>
<dbReference type="InterPro" id="IPR003594">
    <property type="entry name" value="HATPase_dom"/>
</dbReference>
<evidence type="ECO:0000256" key="3">
    <source>
        <dbReference type="ARBA" id="ARBA00022553"/>
    </source>
</evidence>
<dbReference type="AlphaFoldDB" id="A0A370DLD5"/>
<keyword evidence="6" id="KW-0808">Transferase</keyword>
<dbReference type="SUPFAM" id="SSF47384">
    <property type="entry name" value="Homodimeric domain of signal transducing histidine kinase"/>
    <property type="match status" value="1"/>
</dbReference>
<dbReference type="EC" id="2.7.13.3" evidence="2"/>
<keyword evidence="6" id="KW-0418">Kinase</keyword>
<feature type="transmembrane region" description="Helical" evidence="4">
    <location>
        <begin position="139"/>
        <end position="157"/>
    </location>
</feature>
<feature type="transmembrane region" description="Helical" evidence="4">
    <location>
        <begin position="97"/>
        <end position="127"/>
    </location>
</feature>
<dbReference type="PRINTS" id="PR00344">
    <property type="entry name" value="BCTRLSENSOR"/>
</dbReference>
<name>A0A370DLD5_9GAMM</name>
<protein>
    <recommendedName>
        <fullName evidence="2">histidine kinase</fullName>
        <ecNumber evidence="2">2.7.13.3</ecNumber>
    </recommendedName>
</protein>
<dbReference type="EMBL" id="QFXE01000013">
    <property type="protein sequence ID" value="RDH85370.1"/>
    <property type="molecule type" value="Genomic_DNA"/>
</dbReference>
<evidence type="ECO:0000256" key="2">
    <source>
        <dbReference type="ARBA" id="ARBA00012438"/>
    </source>
</evidence>
<dbReference type="Pfam" id="PF13188">
    <property type="entry name" value="PAS_8"/>
    <property type="match status" value="1"/>
</dbReference>
<sequence>MQGWFESLLDTLQPDPVDADAKNLQTWNALRLFLLYRLTLSLSLPFFFFTGTGPGFLGQFAPELFAFVATIYLGLVLASGIFWYWRSPEVEQQAHMMIFIDILAIALLMHASGGLESGLGMLIAISITGGAVMTGGRAALLFASLASLLVIAEQIYAELTGSFPALFTQAGFLGAVFFALALLTHVLSKRARESEELAHHRAHDLENMARLNDYVIQHMQTGVLVIDDQGKILLMNEPAWRLLGMPDAQPGNRLGAASPELAEMLVEWKRTRRCDCPPFRAIPRGKELRPRFNALGRGNLGGVLVFLEDTSRVLLEAQHLKLASLGRLTASIAHEIRNPLGAISHANQLFSESPNLDKADQRLIEIIKVNSGRVNQVIENVLQLSRHKPGEWAKFNLHSWFEEIIAELVRNQGFGSDIFSLQIEPQETQIQADPEQLRQIVTNLCNNALQHSQERVALKVTIVGGRVPELDTPFVDIIDNGPGIPPDVAKQIFEPFYTTHNSGTGLGLYIARELSENNQIRLEYIPGPTGGSCFRLIFDNSAEEVTQA</sequence>
<dbReference type="PANTHER" id="PTHR43065:SF52">
    <property type="entry name" value="SENSOR PROTEIN KINASE PILS"/>
    <property type="match status" value="1"/>
</dbReference>
<gene>
    <name evidence="6" type="ORF">DIZ78_10415</name>
</gene>
<feature type="transmembrane region" description="Helical" evidence="4">
    <location>
        <begin position="34"/>
        <end position="57"/>
    </location>
</feature>
<evidence type="ECO:0000256" key="4">
    <source>
        <dbReference type="SAM" id="Phobius"/>
    </source>
</evidence>
<evidence type="ECO:0000313" key="6">
    <source>
        <dbReference type="EMBL" id="RDH85370.1"/>
    </source>
</evidence>
<feature type="domain" description="Histidine kinase" evidence="5">
    <location>
        <begin position="331"/>
        <end position="542"/>
    </location>
</feature>
<dbReference type="PROSITE" id="PS50109">
    <property type="entry name" value="HIS_KIN"/>
    <property type="match status" value="1"/>
</dbReference>
<dbReference type="InterPro" id="IPR004358">
    <property type="entry name" value="Sig_transdc_His_kin-like_C"/>
</dbReference>
<keyword evidence="3" id="KW-0597">Phosphoprotein</keyword>
<dbReference type="Gene3D" id="3.30.450.20">
    <property type="entry name" value="PAS domain"/>
    <property type="match status" value="1"/>
</dbReference>
<evidence type="ECO:0000313" key="7">
    <source>
        <dbReference type="Proteomes" id="UP000254771"/>
    </source>
</evidence>
<evidence type="ECO:0000259" key="5">
    <source>
        <dbReference type="PROSITE" id="PS50109"/>
    </source>
</evidence>
<dbReference type="SUPFAM" id="SSF55785">
    <property type="entry name" value="PYP-like sensor domain (PAS domain)"/>
    <property type="match status" value="1"/>
</dbReference>
<dbReference type="InterPro" id="IPR036890">
    <property type="entry name" value="HATPase_C_sf"/>
</dbReference>
<dbReference type="Pfam" id="PF00512">
    <property type="entry name" value="HisKA"/>
    <property type="match status" value="1"/>
</dbReference>
<keyword evidence="4" id="KW-0472">Membrane</keyword>
<dbReference type="PANTHER" id="PTHR43065">
    <property type="entry name" value="SENSOR HISTIDINE KINASE"/>
    <property type="match status" value="1"/>
</dbReference>
<dbReference type="InterPro" id="IPR036097">
    <property type="entry name" value="HisK_dim/P_sf"/>
</dbReference>
<dbReference type="Proteomes" id="UP000254771">
    <property type="component" value="Unassembled WGS sequence"/>
</dbReference>
<dbReference type="CDD" id="cd00082">
    <property type="entry name" value="HisKA"/>
    <property type="match status" value="1"/>
</dbReference>
<keyword evidence="4" id="KW-1133">Transmembrane helix</keyword>
<comment type="catalytic activity">
    <reaction evidence="1">
        <text>ATP + protein L-histidine = ADP + protein N-phospho-L-histidine.</text>
        <dbReference type="EC" id="2.7.13.3"/>
    </reaction>
</comment>
<dbReference type="Gene3D" id="1.10.287.130">
    <property type="match status" value="1"/>
</dbReference>
<dbReference type="Gene3D" id="3.30.565.10">
    <property type="entry name" value="Histidine kinase-like ATPase, C-terminal domain"/>
    <property type="match status" value="1"/>
</dbReference>
<dbReference type="SMART" id="SM00387">
    <property type="entry name" value="HATPase_c"/>
    <property type="match status" value="1"/>
</dbReference>
<keyword evidence="7" id="KW-1185">Reference proteome</keyword>
<evidence type="ECO:0000256" key="1">
    <source>
        <dbReference type="ARBA" id="ARBA00000085"/>
    </source>
</evidence>
<dbReference type="CDD" id="cd00075">
    <property type="entry name" value="HATPase"/>
    <property type="match status" value="1"/>
</dbReference>
<proteinExistence type="predicted"/>
<keyword evidence="4" id="KW-0812">Transmembrane</keyword>
<dbReference type="InterPro" id="IPR003661">
    <property type="entry name" value="HisK_dim/P_dom"/>
</dbReference>
<dbReference type="Pfam" id="PF25323">
    <property type="entry name" value="6TM_PilS"/>
    <property type="match status" value="1"/>
</dbReference>
<dbReference type="InterPro" id="IPR005467">
    <property type="entry name" value="His_kinase_dom"/>
</dbReference>
<reference evidence="6 7" key="1">
    <citation type="journal article" date="2018" name="ISME J.">
        <title>Endosymbiont genomes yield clues of tubeworm success.</title>
        <authorList>
            <person name="Li Y."/>
            <person name="Liles M.R."/>
            <person name="Halanych K.M."/>
        </authorList>
    </citation>
    <scope>NUCLEOTIDE SEQUENCE [LARGE SCALE GENOMIC DNA]</scope>
    <source>
        <strain evidence="6">A1462</strain>
    </source>
</reference>
<organism evidence="6 7">
    <name type="scientific">endosymbiont of Escarpia spicata</name>
    <dbReference type="NCBI Taxonomy" id="2200908"/>
    <lineage>
        <taxon>Bacteria</taxon>
        <taxon>Pseudomonadati</taxon>
        <taxon>Pseudomonadota</taxon>
        <taxon>Gammaproteobacteria</taxon>
        <taxon>sulfur-oxidizing symbionts</taxon>
    </lineage>
</organism>
<dbReference type="InterPro" id="IPR035965">
    <property type="entry name" value="PAS-like_dom_sf"/>
</dbReference>
<dbReference type="Pfam" id="PF02518">
    <property type="entry name" value="HATPase_c"/>
    <property type="match status" value="1"/>
</dbReference>